<dbReference type="Pfam" id="PF25298">
    <property type="entry name" value="Baculo_FP_2nd"/>
    <property type="match status" value="1"/>
</dbReference>
<reference evidence="2 3" key="1">
    <citation type="submission" date="2023-11" db="EMBL/GenBank/DDBJ databases">
        <authorList>
            <person name="Hedman E."/>
            <person name="Englund M."/>
            <person name="Stromberg M."/>
            <person name="Nyberg Akerstrom W."/>
            <person name="Nylinder S."/>
            <person name="Jareborg N."/>
            <person name="Kallberg Y."/>
            <person name="Kronander E."/>
        </authorList>
    </citation>
    <scope>NUCLEOTIDE SEQUENCE [LARGE SCALE GENOMIC DNA]</scope>
</reference>
<accession>A0AAV1LMM5</accession>
<dbReference type="EMBL" id="CAVLGL010000092">
    <property type="protein sequence ID" value="CAK1595322.1"/>
    <property type="molecule type" value="Genomic_DNA"/>
</dbReference>
<sequence length="326" mass="37290">MSNANWGCCFSEKDNCDEFIVCIKCDKKYHYACMMIDRKIISSDLLATWACPECVHQLPKPTNKENTPVRNVTTVRGNKRVAIGSPHSDSEKVNISMEDIRLVVEGVMEDKMNDLFKRFNENLAGFFAKEIKPMRDELLSIKESLTFINDQNCSALAQRVNQIEQHSRQCNLELQNVPESRNENLITMITKLGKVIGSSLKENDILNCTRTAKINRESRRPRSIIVHLASPRIRDEMLAMTSKYNKANSDNKLNTTHLGLTGHTTPVFVTEHLSPANKAIHAAARLKARERGYKYMWVRNGRVFMRKTDDSDYILVKNLDSLKKLI</sequence>
<keyword evidence="3" id="KW-1185">Reference proteome</keyword>
<dbReference type="Proteomes" id="UP001314205">
    <property type="component" value="Unassembled WGS sequence"/>
</dbReference>
<organism evidence="2 3">
    <name type="scientific">Parnassius mnemosyne</name>
    <name type="common">clouded apollo</name>
    <dbReference type="NCBI Taxonomy" id="213953"/>
    <lineage>
        <taxon>Eukaryota</taxon>
        <taxon>Metazoa</taxon>
        <taxon>Ecdysozoa</taxon>
        <taxon>Arthropoda</taxon>
        <taxon>Hexapoda</taxon>
        <taxon>Insecta</taxon>
        <taxon>Pterygota</taxon>
        <taxon>Neoptera</taxon>
        <taxon>Endopterygota</taxon>
        <taxon>Lepidoptera</taxon>
        <taxon>Glossata</taxon>
        <taxon>Ditrysia</taxon>
        <taxon>Papilionoidea</taxon>
        <taxon>Papilionidae</taxon>
        <taxon>Parnassiinae</taxon>
        <taxon>Parnassini</taxon>
        <taxon>Parnassius</taxon>
        <taxon>Driopa</taxon>
    </lineage>
</organism>
<dbReference type="InterPro" id="IPR013083">
    <property type="entry name" value="Znf_RING/FYVE/PHD"/>
</dbReference>
<dbReference type="CDD" id="cd15489">
    <property type="entry name" value="PHD_SF"/>
    <property type="match status" value="1"/>
</dbReference>
<proteinExistence type="predicted"/>
<protein>
    <recommendedName>
        <fullName evidence="1">FP protein C-terminal domain-containing protein</fullName>
    </recommendedName>
</protein>
<feature type="domain" description="FP protein C-terminal" evidence="1">
    <location>
        <begin position="275"/>
        <end position="325"/>
    </location>
</feature>
<dbReference type="SUPFAM" id="SSF57903">
    <property type="entry name" value="FYVE/PHD zinc finger"/>
    <property type="match status" value="1"/>
</dbReference>
<comment type="caution">
    <text evidence="2">The sequence shown here is derived from an EMBL/GenBank/DDBJ whole genome shotgun (WGS) entry which is preliminary data.</text>
</comment>
<dbReference type="Gene3D" id="3.30.40.10">
    <property type="entry name" value="Zinc/RING finger domain, C3HC4 (zinc finger)"/>
    <property type="match status" value="1"/>
</dbReference>
<dbReference type="AlphaFoldDB" id="A0AAV1LMM5"/>
<evidence type="ECO:0000259" key="1">
    <source>
        <dbReference type="Pfam" id="PF25298"/>
    </source>
</evidence>
<name>A0AAV1LMM5_9NEOP</name>
<gene>
    <name evidence="2" type="ORF">PARMNEM_LOCUS14821</name>
</gene>
<evidence type="ECO:0000313" key="3">
    <source>
        <dbReference type="Proteomes" id="UP001314205"/>
    </source>
</evidence>
<evidence type="ECO:0000313" key="2">
    <source>
        <dbReference type="EMBL" id="CAK1595322.1"/>
    </source>
</evidence>
<dbReference type="InterPro" id="IPR011011">
    <property type="entry name" value="Znf_FYVE_PHD"/>
</dbReference>
<dbReference type="InterPro" id="IPR057251">
    <property type="entry name" value="FP_C"/>
</dbReference>